<reference evidence="2" key="1">
    <citation type="submission" date="2020-03" db="EMBL/GenBank/DDBJ databases">
        <title>The deep terrestrial virosphere.</title>
        <authorList>
            <person name="Holmfeldt K."/>
            <person name="Nilsson E."/>
            <person name="Simone D."/>
            <person name="Lopez-Fernandez M."/>
            <person name="Wu X."/>
            <person name="de Brujin I."/>
            <person name="Lundin D."/>
            <person name="Andersson A."/>
            <person name="Bertilsson S."/>
            <person name="Dopson M."/>
        </authorList>
    </citation>
    <scope>NUCLEOTIDE SEQUENCE</scope>
    <source>
        <strain evidence="2">MM415B04452</strain>
    </source>
</reference>
<protein>
    <submittedName>
        <fullName evidence="2">Uncharacterized protein</fullName>
    </submittedName>
</protein>
<evidence type="ECO:0000256" key="1">
    <source>
        <dbReference type="SAM" id="MobiDB-lite"/>
    </source>
</evidence>
<feature type="compositionally biased region" description="Basic residues" evidence="1">
    <location>
        <begin position="1"/>
        <end position="19"/>
    </location>
</feature>
<dbReference type="EMBL" id="MT143099">
    <property type="protein sequence ID" value="QJA92829.1"/>
    <property type="molecule type" value="Genomic_DNA"/>
</dbReference>
<name>A0A6M3LEM9_9ZZZZ</name>
<accession>A0A6M3LEM9</accession>
<gene>
    <name evidence="2" type="ORF">MM415B04452_0007</name>
</gene>
<feature type="region of interest" description="Disordered" evidence="1">
    <location>
        <begin position="1"/>
        <end position="20"/>
    </location>
</feature>
<dbReference type="AlphaFoldDB" id="A0A6M3LEM9"/>
<evidence type="ECO:0000313" key="2">
    <source>
        <dbReference type="EMBL" id="QJA92829.1"/>
    </source>
</evidence>
<organism evidence="2">
    <name type="scientific">viral metagenome</name>
    <dbReference type="NCBI Taxonomy" id="1070528"/>
    <lineage>
        <taxon>unclassified sequences</taxon>
        <taxon>metagenomes</taxon>
        <taxon>organismal metagenomes</taxon>
    </lineage>
</organism>
<proteinExistence type="predicted"/>
<sequence>MEMNFKKGHTVMKKPRTIRNKSVNLSCQQDDKGKRSIEIDIRHEAMTPLQASTVRGSLDEMIAWCEAKA</sequence>